<organism evidence="2 3">
    <name type="scientific">Puccinia striiformis f. sp. tritici PST-78</name>
    <dbReference type="NCBI Taxonomy" id="1165861"/>
    <lineage>
        <taxon>Eukaryota</taxon>
        <taxon>Fungi</taxon>
        <taxon>Dikarya</taxon>
        <taxon>Basidiomycota</taxon>
        <taxon>Pucciniomycotina</taxon>
        <taxon>Pucciniomycetes</taxon>
        <taxon>Pucciniales</taxon>
        <taxon>Pucciniaceae</taxon>
        <taxon>Puccinia</taxon>
    </lineage>
</organism>
<feature type="region of interest" description="Disordered" evidence="1">
    <location>
        <begin position="452"/>
        <end position="476"/>
    </location>
</feature>
<gene>
    <name evidence="2" type="ORF">PSTG_15034</name>
</gene>
<dbReference type="InterPro" id="IPR052055">
    <property type="entry name" value="Hepadnavirus_pol/RT"/>
</dbReference>
<protein>
    <recommendedName>
        <fullName evidence="4">Reverse transcriptase domain-containing protein</fullName>
    </recommendedName>
</protein>
<sequence length="784" mass="87924">MQPEVSLESSPLTLGNPEGESHQTSGQHNLNDHSAIPGVTENRDSPDLIDEEFVELLCKAPDISAEQQEQALNSGAIPTVTSTDVEKELIWKKIKEAQIAGDDILARILLRAYGDLDSSSRLALVKTCLADPVLLTVDQASIASAIAKGETQMEDGIIYAVGTVFSHQYVGFVPFFDENIKEVKAPLPLTIFDREWQKEAFEYHIQFKGSKSTDKTYKGLPWLSEWTQTCSKWTQNHRAFHLTFRDVYNKVIFTEKLLKHKENCDTIGDQYGFMTAFRYDIQVRHNTTSGAAIQDIEIRQDSIVEVCYTRVRTNLETRWLDNHYAAGGLHSMINPDTGRPRRLLRSQSHDVRTGGDGMVLHGSRLTNYGSGQHYQPGHFGGSFIPGPMNMHLDYPYQPNNNTGNYEQTYHNAGNVYAGGAPSFPRNGNNYHFPGPPQGPQKRARGYQGTNFKNGYVDRRAPKKDKGKAGGSSVGGKKTMSVNWPTSIACEMNIPKWSAALMEAGLLPELQHILDGFENGFDQGIPDHKLGDLKWYTLDNYTSAVLAKEKIQASVTKEVKHGRMFGPFTQEEAHQRFGFLRSNPLGSVVNSDGKIRPINDLSHPKHNNKIMSVNSFVNKRDYTTTWDDFKVVAKIFRTTEGPFELAIFDWEKAYRQIPTLMSQWPYLMVQDLLGDLYIDTQITFGGVAGCGSFGAPADVWKRVMAHKFEVRWVDDNLFVKVPSSTTSIEEVVARSVELGVAMNKEKCSDSKTNKNISGSFGMAETQQHDYPAQNYKRGRINYQSS</sequence>
<evidence type="ECO:0008006" key="4">
    <source>
        <dbReference type="Google" id="ProtNLM"/>
    </source>
</evidence>
<proteinExistence type="predicted"/>
<feature type="region of interest" description="Disordered" evidence="1">
    <location>
        <begin position="1"/>
        <end position="44"/>
    </location>
</feature>
<dbReference type="OrthoDB" id="3255824at2759"/>
<evidence type="ECO:0000313" key="2">
    <source>
        <dbReference type="EMBL" id="KNE91544.1"/>
    </source>
</evidence>
<dbReference type="EMBL" id="AJIL01000198">
    <property type="protein sequence ID" value="KNE91544.1"/>
    <property type="molecule type" value="Genomic_DNA"/>
</dbReference>
<dbReference type="STRING" id="1165861.A0A0L0UXT6"/>
<accession>A0A0L0UXT6</accession>
<dbReference type="PANTHER" id="PTHR33050:SF7">
    <property type="entry name" value="RIBONUCLEASE H"/>
    <property type="match status" value="1"/>
</dbReference>
<keyword evidence="3" id="KW-1185">Reference proteome</keyword>
<comment type="caution">
    <text evidence="2">The sequence shown here is derived from an EMBL/GenBank/DDBJ whole genome shotgun (WGS) entry which is preliminary data.</text>
</comment>
<dbReference type="AlphaFoldDB" id="A0A0L0UXT6"/>
<evidence type="ECO:0000313" key="3">
    <source>
        <dbReference type="Proteomes" id="UP000054564"/>
    </source>
</evidence>
<reference evidence="3" key="1">
    <citation type="submission" date="2014-03" db="EMBL/GenBank/DDBJ databases">
        <title>The Genome Sequence of Puccinia striiformis f. sp. tritici PST-78.</title>
        <authorList>
            <consortium name="The Broad Institute Genome Sequencing Platform"/>
            <person name="Cuomo C."/>
            <person name="Hulbert S."/>
            <person name="Chen X."/>
            <person name="Walker B."/>
            <person name="Young S.K."/>
            <person name="Zeng Q."/>
            <person name="Gargeya S."/>
            <person name="Fitzgerald M."/>
            <person name="Haas B."/>
            <person name="Abouelleil A."/>
            <person name="Alvarado L."/>
            <person name="Arachchi H.M."/>
            <person name="Berlin A.M."/>
            <person name="Chapman S.B."/>
            <person name="Goldberg J."/>
            <person name="Griggs A."/>
            <person name="Gujja S."/>
            <person name="Hansen M."/>
            <person name="Howarth C."/>
            <person name="Imamovic A."/>
            <person name="Larimer J."/>
            <person name="McCowan C."/>
            <person name="Montmayeur A."/>
            <person name="Murphy C."/>
            <person name="Neiman D."/>
            <person name="Pearson M."/>
            <person name="Priest M."/>
            <person name="Roberts A."/>
            <person name="Saif S."/>
            <person name="Shea T."/>
            <person name="Sisk P."/>
            <person name="Sykes S."/>
            <person name="Wortman J."/>
            <person name="Nusbaum C."/>
            <person name="Birren B."/>
        </authorList>
    </citation>
    <scope>NUCLEOTIDE SEQUENCE [LARGE SCALE GENOMIC DNA]</scope>
    <source>
        <strain evidence="3">race PST-78</strain>
    </source>
</reference>
<dbReference type="PANTHER" id="PTHR33050">
    <property type="entry name" value="REVERSE TRANSCRIPTASE DOMAIN-CONTAINING PROTEIN"/>
    <property type="match status" value="1"/>
</dbReference>
<evidence type="ECO:0000256" key="1">
    <source>
        <dbReference type="SAM" id="MobiDB-lite"/>
    </source>
</evidence>
<name>A0A0L0UXT6_9BASI</name>
<dbReference type="Proteomes" id="UP000054564">
    <property type="component" value="Unassembled WGS sequence"/>
</dbReference>